<proteinExistence type="predicted"/>
<evidence type="ECO:0000313" key="2">
    <source>
        <dbReference type="EMBL" id="MFD2823441.1"/>
    </source>
</evidence>
<dbReference type="EMBL" id="JBHUOV010000002">
    <property type="protein sequence ID" value="MFD2823441.1"/>
    <property type="molecule type" value="Genomic_DNA"/>
</dbReference>
<gene>
    <name evidence="2" type="ORF">ACFS5M_07150</name>
</gene>
<keyword evidence="1" id="KW-0812">Transmembrane</keyword>
<feature type="transmembrane region" description="Helical" evidence="1">
    <location>
        <begin position="33"/>
        <end position="54"/>
    </location>
</feature>
<keyword evidence="1" id="KW-0472">Membrane</keyword>
<keyword evidence="1" id="KW-1133">Transmembrane helix</keyword>
<dbReference type="Proteomes" id="UP001597533">
    <property type="component" value="Unassembled WGS sequence"/>
</dbReference>
<comment type="caution">
    <text evidence="2">The sequence shown here is derived from an EMBL/GenBank/DDBJ whole genome shotgun (WGS) entry which is preliminary data.</text>
</comment>
<keyword evidence="3" id="KW-1185">Reference proteome</keyword>
<accession>A0ABW5WMG1</accession>
<organism evidence="2 3">
    <name type="scientific">Lacinutrix iliipiscaria</name>
    <dbReference type="NCBI Taxonomy" id="1230532"/>
    <lineage>
        <taxon>Bacteria</taxon>
        <taxon>Pseudomonadati</taxon>
        <taxon>Bacteroidota</taxon>
        <taxon>Flavobacteriia</taxon>
        <taxon>Flavobacteriales</taxon>
        <taxon>Flavobacteriaceae</taxon>
        <taxon>Lacinutrix</taxon>
    </lineage>
</organism>
<evidence type="ECO:0000313" key="3">
    <source>
        <dbReference type="Proteomes" id="UP001597533"/>
    </source>
</evidence>
<name>A0ABW5WMG1_9FLAO</name>
<evidence type="ECO:0000256" key="1">
    <source>
        <dbReference type="SAM" id="Phobius"/>
    </source>
</evidence>
<reference evidence="3" key="1">
    <citation type="journal article" date="2019" name="Int. J. Syst. Evol. Microbiol.">
        <title>The Global Catalogue of Microorganisms (GCM) 10K type strain sequencing project: providing services to taxonomists for standard genome sequencing and annotation.</title>
        <authorList>
            <consortium name="The Broad Institute Genomics Platform"/>
            <consortium name="The Broad Institute Genome Sequencing Center for Infectious Disease"/>
            <person name="Wu L."/>
            <person name="Ma J."/>
        </authorList>
    </citation>
    <scope>NUCLEOTIDE SEQUENCE [LARGE SCALE GENOMIC DNA]</scope>
    <source>
        <strain evidence="3">KCTC 32141</strain>
    </source>
</reference>
<protein>
    <submittedName>
        <fullName evidence="2">Uncharacterized protein</fullName>
    </submittedName>
</protein>
<feature type="transmembrane region" description="Helical" evidence="1">
    <location>
        <begin position="6"/>
        <end position="26"/>
    </location>
</feature>
<sequence>MLKLILIAIAVIALTIGLVWIIDKFIPAKFKPILVVALWALIAVLGYQTFMSIYEPIQFNKVKKKRYAEVIDRMIDVREAQLAHRQVTGTYAPNFENLIKFIDSAQFTITQRRDSTVLDEVKTKQYGVDFFKEITIIDTLDYVSVKDSLFKTSDRYKTMMNVPNSNGAKVEMKSGFIGEEGDVRIPVFEAKVLKSVILHDQNQDLIKQENEVVAVDGVNGDAIIVGSMEEVNTSGNWPKTYGDSE</sequence>
<dbReference type="RefSeq" id="WP_183487364.1">
    <property type="nucleotide sequence ID" value="NZ_JBHUOV010000002.1"/>
</dbReference>